<feature type="transmembrane region" description="Helical" evidence="7">
    <location>
        <begin position="142"/>
        <end position="162"/>
    </location>
</feature>
<feature type="transmembrane region" description="Helical" evidence="7">
    <location>
        <begin position="40"/>
        <end position="67"/>
    </location>
</feature>
<dbReference type="GO" id="GO:0005886">
    <property type="term" value="C:plasma membrane"/>
    <property type="evidence" value="ECO:0007669"/>
    <property type="project" value="UniProtKB-SubCell"/>
</dbReference>
<feature type="transmembrane region" description="Helical" evidence="7">
    <location>
        <begin position="110"/>
        <end position="130"/>
    </location>
</feature>
<dbReference type="Proteomes" id="UP000620559">
    <property type="component" value="Unassembled WGS sequence"/>
</dbReference>
<dbReference type="InterPro" id="IPR050833">
    <property type="entry name" value="Poly_Biosynth_Transport"/>
</dbReference>
<keyword evidence="5 7" id="KW-1133">Transmembrane helix</keyword>
<organism evidence="8 9">
    <name type="scientific">Plectonema cf. radiosum LEGE 06105</name>
    <dbReference type="NCBI Taxonomy" id="945769"/>
    <lineage>
        <taxon>Bacteria</taxon>
        <taxon>Bacillati</taxon>
        <taxon>Cyanobacteriota</taxon>
        <taxon>Cyanophyceae</taxon>
        <taxon>Oscillatoriophycideae</taxon>
        <taxon>Oscillatoriales</taxon>
        <taxon>Microcoleaceae</taxon>
        <taxon>Plectonema</taxon>
    </lineage>
</organism>
<reference evidence="8" key="1">
    <citation type="submission" date="2020-10" db="EMBL/GenBank/DDBJ databases">
        <authorList>
            <person name="Castelo-Branco R."/>
            <person name="Eusebio N."/>
            <person name="Adriana R."/>
            <person name="Vieira A."/>
            <person name="Brugerolle De Fraissinette N."/>
            <person name="Rezende De Castro R."/>
            <person name="Schneider M.P."/>
            <person name="Vasconcelos V."/>
            <person name="Leao P.N."/>
        </authorList>
    </citation>
    <scope>NUCLEOTIDE SEQUENCE</scope>
    <source>
        <strain evidence="8">LEGE 06105</strain>
    </source>
</reference>
<dbReference type="PANTHER" id="PTHR30250">
    <property type="entry name" value="PST FAMILY PREDICTED COLANIC ACID TRANSPORTER"/>
    <property type="match status" value="1"/>
</dbReference>
<comment type="subcellular location">
    <subcellularLocation>
        <location evidence="1">Cell membrane</location>
        <topology evidence="1">Multi-pass membrane protein</topology>
    </subcellularLocation>
</comment>
<protein>
    <submittedName>
        <fullName evidence="8">Oligosaccharide flippase family protein</fullName>
    </submittedName>
</protein>
<dbReference type="Pfam" id="PF13440">
    <property type="entry name" value="Polysacc_synt_3"/>
    <property type="match status" value="1"/>
</dbReference>
<keyword evidence="6 7" id="KW-0472">Membrane</keyword>
<feature type="transmembrane region" description="Helical" evidence="7">
    <location>
        <begin position="12"/>
        <end position="34"/>
    </location>
</feature>
<comment type="similarity">
    <text evidence="2">Belongs to the polysaccharide synthase family.</text>
</comment>
<evidence type="ECO:0000313" key="9">
    <source>
        <dbReference type="Proteomes" id="UP000620559"/>
    </source>
</evidence>
<evidence type="ECO:0000256" key="4">
    <source>
        <dbReference type="ARBA" id="ARBA00022692"/>
    </source>
</evidence>
<evidence type="ECO:0000256" key="6">
    <source>
        <dbReference type="ARBA" id="ARBA00023136"/>
    </source>
</evidence>
<proteinExistence type="inferred from homology"/>
<feature type="transmembrane region" description="Helical" evidence="7">
    <location>
        <begin position="282"/>
        <end position="304"/>
    </location>
</feature>
<keyword evidence="4 7" id="KW-0812">Transmembrane</keyword>
<evidence type="ECO:0000313" key="8">
    <source>
        <dbReference type="EMBL" id="MBE9216594.1"/>
    </source>
</evidence>
<dbReference type="EMBL" id="JADEWL010000182">
    <property type="protein sequence ID" value="MBE9216594.1"/>
    <property type="molecule type" value="Genomic_DNA"/>
</dbReference>
<comment type="caution">
    <text evidence="8">The sequence shown here is derived from an EMBL/GenBank/DDBJ whole genome shotgun (WGS) entry which is preliminary data.</text>
</comment>
<evidence type="ECO:0000256" key="5">
    <source>
        <dbReference type="ARBA" id="ARBA00022989"/>
    </source>
</evidence>
<dbReference type="RefSeq" id="WP_193925248.1">
    <property type="nucleotide sequence ID" value="NZ_JADEWL010000182.1"/>
</dbReference>
<keyword evidence="3" id="KW-1003">Cell membrane</keyword>
<evidence type="ECO:0000256" key="7">
    <source>
        <dbReference type="SAM" id="Phobius"/>
    </source>
</evidence>
<feature type="transmembrane region" description="Helical" evidence="7">
    <location>
        <begin position="380"/>
        <end position="399"/>
    </location>
</feature>
<accession>A0A8J7FFN6</accession>
<feature type="transmembrane region" description="Helical" evidence="7">
    <location>
        <begin position="436"/>
        <end position="453"/>
    </location>
</feature>
<feature type="transmembrane region" description="Helical" evidence="7">
    <location>
        <begin position="316"/>
        <end position="335"/>
    </location>
</feature>
<evidence type="ECO:0000256" key="2">
    <source>
        <dbReference type="ARBA" id="ARBA00007430"/>
    </source>
</evidence>
<feature type="transmembrane region" description="Helical" evidence="7">
    <location>
        <begin position="79"/>
        <end position="104"/>
    </location>
</feature>
<feature type="transmembrane region" description="Helical" evidence="7">
    <location>
        <begin position="411"/>
        <end position="430"/>
    </location>
</feature>
<name>A0A8J7FFN6_9CYAN</name>
<evidence type="ECO:0000256" key="1">
    <source>
        <dbReference type="ARBA" id="ARBA00004651"/>
    </source>
</evidence>
<dbReference type="AlphaFoldDB" id="A0A8J7FFN6"/>
<dbReference type="PANTHER" id="PTHR30250:SF10">
    <property type="entry name" value="LIPOPOLYSACCHARIDE BIOSYNTHESIS PROTEIN WZXC"/>
    <property type="match status" value="1"/>
</dbReference>
<gene>
    <name evidence="8" type="ORF">IQ247_28715</name>
</gene>
<evidence type="ECO:0000256" key="3">
    <source>
        <dbReference type="ARBA" id="ARBA00022475"/>
    </source>
</evidence>
<keyword evidence="9" id="KW-1185">Reference proteome</keyword>
<sequence length="479" mass="53396">MKATALFKNGLWISYATFVTRIFAFLSSLVLARLLQPSDFGIIGIAYVFWSFFSLFIQDTAGAFIIYKGIEHPKYVNTAYTISLLVGLALAVGVIATAPLIAMFFKEPTLTWILVAFAFNLILSSASYVYSSVMTRQLKYRAIANITLANSITRLLATTGAAFLGFSYWSFVIGDTTSWLVNCVLTRYYSRYKFRLQIDSEVKSEVQSFYFGTVASSFGLYTNFNIDNFTVGKLLGSASLGYYNLAYQLTNAFSSIVGAVFNQLGMPIFAQLVDDKEQQDTLLKVVEQTAILTAVICALIFLMTDSYVVTLVFGKQWIPIVNVIPGLLIFSYFRIINSSLFSMLVAKGRPDINAKVNLQIAPIAVAGFVLGANLGGIIGVSLAVALVLGVGWTIYWWWVACRSLGWSFPKFIIPCFVPILLTIPGLLISYSLPLMIRPFALILTYIICIGFFLPQKFAQYKIKLNQLFKRLQKLRHNNE</sequence>